<sequence length="306" mass="35466">MEGFKEDRKGQKTKAQLDILISPSDFSVLLRLSNSLPITNEQELEIKGNINLLQLMEAVVQKVGEKSLNIKQDKKVLTSQKNEQAITHGQQKVELSLKEEIIKLREAVQETIKNPTNNEEFNKTSKEILGLINNINAHQPSRLQATRNKILSSGESPNTKNTKIEGFFLEQHEWDKFQELRERLQKIKEPREKLYEMKNFYDVINSLDKNIILGVMQEKQKVQQASNQKAQEIIRSKFLYLDNAWDFSDGLQNVFEKLKNKEATGEKELIEASKNILSKSISVNKNYFRNTNNSSELDLQYKMLLR</sequence>
<dbReference type="KEGG" id="rco:RC0519"/>
<evidence type="ECO:0000313" key="2">
    <source>
        <dbReference type="Proteomes" id="UP000000816"/>
    </source>
</evidence>
<dbReference type="HOGENOM" id="CLU_060738_0_0_5"/>
<dbReference type="RefSeq" id="WP_010977158.1">
    <property type="nucleotide sequence ID" value="NC_003103.1"/>
</dbReference>
<dbReference type="EMBL" id="AE006914">
    <property type="protein sequence ID" value="AAL03057.1"/>
    <property type="molecule type" value="Genomic_DNA"/>
</dbReference>
<gene>
    <name evidence="1" type="ordered locus">RC0519</name>
</gene>
<keyword evidence="1" id="KW-0012">Acyltransferase</keyword>
<dbReference type="Proteomes" id="UP000000816">
    <property type="component" value="Chromosome"/>
</dbReference>
<dbReference type="GO" id="GO:0016746">
    <property type="term" value="F:acyltransferase activity"/>
    <property type="evidence" value="ECO:0007669"/>
    <property type="project" value="UniProtKB-KW"/>
</dbReference>
<dbReference type="PATRIC" id="fig|272944.4.peg.592"/>
<dbReference type="GeneID" id="928733"/>
<dbReference type="PIR" id="G97764">
    <property type="entry name" value="G97764"/>
</dbReference>
<dbReference type="AlphaFoldDB" id="Q92IA1"/>
<accession>Q92IA1</accession>
<name>Q92IA1_RICCN</name>
<organism evidence="1 2">
    <name type="scientific">Rickettsia conorii (strain ATCC VR-613 / Malish 7)</name>
    <dbReference type="NCBI Taxonomy" id="272944"/>
    <lineage>
        <taxon>Bacteria</taxon>
        <taxon>Pseudomonadati</taxon>
        <taxon>Pseudomonadota</taxon>
        <taxon>Alphaproteobacteria</taxon>
        <taxon>Rickettsiales</taxon>
        <taxon>Rickettsiaceae</taxon>
        <taxon>Rickettsieae</taxon>
        <taxon>Rickettsia</taxon>
        <taxon>spotted fever group</taxon>
    </lineage>
</organism>
<protein>
    <submittedName>
        <fullName evidence="1">Uncharacterized protein</fullName>
    </submittedName>
</protein>
<keyword evidence="1" id="KW-0808">Transferase</keyword>
<evidence type="ECO:0000313" key="1">
    <source>
        <dbReference type="EMBL" id="AAL03057.1"/>
    </source>
</evidence>
<reference evidence="1 2" key="1">
    <citation type="journal article" date="2001" name="Science">
        <title>Mechanisms of evolution in Rickettsia conorii and R. prowazekii.</title>
        <authorList>
            <person name="Ogata H."/>
            <person name="Audic S."/>
            <person name="Renesto-Audiffren P."/>
            <person name="Fournier P.-E."/>
            <person name="Barbe V."/>
            <person name="Samson D."/>
            <person name="Roux V."/>
            <person name="Cossart P."/>
            <person name="Weissenbach J."/>
            <person name="Claverie J.-M."/>
            <person name="Raoult D."/>
        </authorList>
    </citation>
    <scope>NUCLEOTIDE SEQUENCE [LARGE SCALE GENOMIC DNA]</scope>
    <source>
        <strain evidence="2">ATCC VR-613 / Malish 7</strain>
    </source>
</reference>
<proteinExistence type="predicted"/>